<evidence type="ECO:0000256" key="3">
    <source>
        <dbReference type="ARBA" id="ARBA00022741"/>
    </source>
</evidence>
<evidence type="ECO:0000256" key="4">
    <source>
        <dbReference type="ARBA" id="ARBA00022840"/>
    </source>
</evidence>
<dbReference type="InterPro" id="IPR050238">
    <property type="entry name" value="DNA_Rep/Repair_Clamp_Loader"/>
</dbReference>
<dbReference type="GO" id="GO:0005663">
    <property type="term" value="C:DNA replication factor C complex"/>
    <property type="evidence" value="ECO:0007669"/>
    <property type="project" value="TreeGrafter"/>
</dbReference>
<keyword evidence="2" id="KW-0235">DNA replication</keyword>
<accession>A0A196SH32</accession>
<comment type="similarity">
    <text evidence="1">Belongs to the activator 1 small subunits family.</text>
</comment>
<dbReference type="Proteomes" id="UP000078348">
    <property type="component" value="Unassembled WGS sequence"/>
</dbReference>
<dbReference type="Pfam" id="PF08542">
    <property type="entry name" value="Rep_fac_C"/>
    <property type="match status" value="1"/>
</dbReference>
<gene>
    <name evidence="7" type="ORF">AV274_3053</name>
</gene>
<keyword evidence="3" id="KW-0547">Nucleotide-binding</keyword>
<keyword evidence="4" id="KW-0067">ATP-binding</keyword>
<dbReference type="CDD" id="cd00009">
    <property type="entry name" value="AAA"/>
    <property type="match status" value="1"/>
</dbReference>
<feature type="compositionally biased region" description="Low complexity" evidence="5">
    <location>
        <begin position="154"/>
        <end position="164"/>
    </location>
</feature>
<dbReference type="GO" id="GO:0003677">
    <property type="term" value="F:DNA binding"/>
    <property type="evidence" value="ECO:0007669"/>
    <property type="project" value="InterPro"/>
</dbReference>
<dbReference type="CDD" id="cd18140">
    <property type="entry name" value="HLD_clamp_RFC"/>
    <property type="match status" value="1"/>
</dbReference>
<feature type="domain" description="Replication factor C C-terminal" evidence="6">
    <location>
        <begin position="794"/>
        <end position="879"/>
    </location>
</feature>
<dbReference type="GO" id="GO:0005524">
    <property type="term" value="F:ATP binding"/>
    <property type="evidence" value="ECO:0007669"/>
    <property type="project" value="UniProtKB-KW"/>
</dbReference>
<dbReference type="GO" id="GO:0003689">
    <property type="term" value="F:DNA clamp loader activity"/>
    <property type="evidence" value="ECO:0007669"/>
    <property type="project" value="TreeGrafter"/>
</dbReference>
<dbReference type="PANTHER" id="PTHR11669">
    <property type="entry name" value="REPLICATION FACTOR C / DNA POLYMERASE III GAMMA-TAU SUBUNIT"/>
    <property type="match status" value="1"/>
</dbReference>
<dbReference type="InterPro" id="IPR047854">
    <property type="entry name" value="RFC_lid"/>
</dbReference>
<dbReference type="InterPro" id="IPR008921">
    <property type="entry name" value="DNA_pol3_clamp-load_cplx_C"/>
</dbReference>
<dbReference type="PANTHER" id="PTHR11669:SF5">
    <property type="entry name" value="REPLICATION FACTOR C SUBUNIT 2"/>
    <property type="match status" value="1"/>
</dbReference>
<evidence type="ECO:0000313" key="7">
    <source>
        <dbReference type="EMBL" id="OAO15274.1"/>
    </source>
</evidence>
<dbReference type="FunFam" id="1.10.8.60:FF:000012">
    <property type="entry name" value="Replication factor C subunit 4"/>
    <property type="match status" value="1"/>
</dbReference>
<feature type="region of interest" description="Disordered" evidence="5">
    <location>
        <begin position="483"/>
        <end position="545"/>
    </location>
</feature>
<evidence type="ECO:0000256" key="5">
    <source>
        <dbReference type="SAM" id="MobiDB-lite"/>
    </source>
</evidence>
<dbReference type="GO" id="GO:0005634">
    <property type="term" value="C:nucleus"/>
    <property type="evidence" value="ECO:0007669"/>
    <property type="project" value="TreeGrafter"/>
</dbReference>
<dbReference type="OrthoDB" id="4199794at2759"/>
<keyword evidence="8" id="KW-1185">Reference proteome</keyword>
<evidence type="ECO:0000256" key="2">
    <source>
        <dbReference type="ARBA" id="ARBA00022705"/>
    </source>
</evidence>
<dbReference type="STRING" id="478820.A0A196SH32"/>
<dbReference type="GO" id="GO:0006281">
    <property type="term" value="P:DNA repair"/>
    <property type="evidence" value="ECO:0007669"/>
    <property type="project" value="TreeGrafter"/>
</dbReference>
<comment type="caution">
    <text evidence="7">The sequence shown here is derived from an EMBL/GenBank/DDBJ whole genome shotgun (WGS) entry which is preliminary data.</text>
</comment>
<evidence type="ECO:0000313" key="8">
    <source>
        <dbReference type="Proteomes" id="UP000078348"/>
    </source>
</evidence>
<dbReference type="GO" id="GO:0006261">
    <property type="term" value="P:DNA-templated DNA replication"/>
    <property type="evidence" value="ECO:0007669"/>
    <property type="project" value="TreeGrafter"/>
</dbReference>
<dbReference type="SUPFAM" id="SSF52540">
    <property type="entry name" value="P-loop containing nucleoside triphosphate hydrolases"/>
    <property type="match status" value="1"/>
</dbReference>
<evidence type="ECO:0000256" key="1">
    <source>
        <dbReference type="ARBA" id="ARBA00005378"/>
    </source>
</evidence>
<feature type="compositionally biased region" description="Polar residues" evidence="5">
    <location>
        <begin position="561"/>
        <end position="571"/>
    </location>
</feature>
<reference evidence="7 8" key="1">
    <citation type="submission" date="2016-05" db="EMBL/GenBank/DDBJ databases">
        <title>Nuclear genome of Blastocystis sp. subtype 1 NandII.</title>
        <authorList>
            <person name="Gentekaki E."/>
            <person name="Curtis B."/>
            <person name="Stairs C."/>
            <person name="Eme L."/>
            <person name="Herman E."/>
            <person name="Klimes V."/>
            <person name="Arias M.C."/>
            <person name="Elias M."/>
            <person name="Hilliou F."/>
            <person name="Klute M."/>
            <person name="Malik S.-B."/>
            <person name="Pightling A."/>
            <person name="Rachubinski R."/>
            <person name="Salas D."/>
            <person name="Schlacht A."/>
            <person name="Suga H."/>
            <person name="Archibald J."/>
            <person name="Ball S.G."/>
            <person name="Clark G."/>
            <person name="Dacks J."/>
            <person name="Van Der Giezen M."/>
            <person name="Tsaousis A."/>
            <person name="Roger A."/>
        </authorList>
    </citation>
    <scope>NUCLEOTIDE SEQUENCE [LARGE SCALE GENOMIC DNA]</scope>
    <source>
        <strain evidence="8">ATCC 50177 / NandII</strain>
    </source>
</reference>
<sequence>MQQTNPRSLYTSEEDRQIATIMLNYSAELGLQDVVITSCRQRQRKYAHQFKRVYQNFMKGKKSEDGRTFDSFCNRYNVIIQELRRLQNPSSSPKDKRLHYSVYSILKEVLRKSPVLGEDLDTDVDTLDVAAEFGVYDGKEDSPSQEKSSPKPVQQQDTSQPQEEQPAEEKDVPAAQEAAGRKRRRGVRRDTKAVQKRVGPKASSRRGSISVASAVASKRRRAAGAVFSSPLVMDMRTLPRPKESLASQKVFRPMSEEEASESRDESFSGMDLSLESSLSEDYQIDSEDDAPPVKRPPVQPLVRSLPVSVSLPEPALEEGVERLSFDYSIPASGPVSPANPLGFNAQSLFTPAQLPLLGQTPLMGSVPSQFLQSPLYGMVLPPFSAKKPVVVSVPLSGFAPAEGASFAAPPAAESIAPGVALPPLQSDSLHPPPAEPEMSSLPAPTLMPSLSQPVAQSMPQSMLQSMAQSMTQPMAQSMTQPVAQSMTQPVTQSMTQPVTQSMTQPVAQSMTQPVAQSMTQPMTQSMTQPVAQSMTQPVTQPTAQSTPAMVPVFSHEVTEPISDTTTPTQTEKPAPAERNISLESACRDAGVVMYNCKVEIKAVNNYGLSTGFQEEMKQKLSEITTEIAQLKKGSSSEGFSQDQIQDIANRIETITRGPPGTGKTTSILCLARTMLGDAYKEAVIELNASDDRGIDVVREKVKMFAQKKVSLPQGFHKISRCAILRYSRLKDSEILERLLFICEAEKVEYTKEGLEALLFCADGDLRVGVNSLQATVSGFGVVNGENVMKVCDQPPPLTARQIVTNCREKKMREARSGIDSLWRAGYSASDIVGTLFRVTKDMEMSEKTRLEYLKEIGLCQLRVSEGVVSELQLLGLVGRMCSCTL</sequence>
<name>A0A196SH32_BLAHN</name>
<dbReference type="Gene3D" id="1.10.8.60">
    <property type="match status" value="1"/>
</dbReference>
<dbReference type="Gene3D" id="1.20.272.10">
    <property type="match status" value="1"/>
</dbReference>
<evidence type="ECO:0000259" key="6">
    <source>
        <dbReference type="Pfam" id="PF08542"/>
    </source>
</evidence>
<dbReference type="AlphaFoldDB" id="A0A196SH32"/>
<feature type="region of interest" description="Disordered" evidence="5">
    <location>
        <begin position="418"/>
        <end position="451"/>
    </location>
</feature>
<protein>
    <submittedName>
        <fullName evidence="7">Replication factor C</fullName>
    </submittedName>
</protein>
<proteinExistence type="inferred from homology"/>
<feature type="compositionally biased region" description="Low complexity" evidence="5">
    <location>
        <begin position="205"/>
        <end position="216"/>
    </location>
</feature>
<dbReference type="InterPro" id="IPR027417">
    <property type="entry name" value="P-loop_NTPase"/>
</dbReference>
<dbReference type="EMBL" id="LXWW01000159">
    <property type="protein sequence ID" value="OAO15274.1"/>
    <property type="molecule type" value="Genomic_DNA"/>
</dbReference>
<feature type="region of interest" description="Disordered" evidence="5">
    <location>
        <begin position="558"/>
        <end position="578"/>
    </location>
</feature>
<feature type="region of interest" description="Disordered" evidence="5">
    <location>
        <begin position="136"/>
        <end position="298"/>
    </location>
</feature>
<dbReference type="InterPro" id="IPR013748">
    <property type="entry name" value="Rep_factorC_C"/>
</dbReference>
<organism evidence="7 8">
    <name type="scientific">Blastocystis sp. subtype 1 (strain ATCC 50177 / NandII)</name>
    <dbReference type="NCBI Taxonomy" id="478820"/>
    <lineage>
        <taxon>Eukaryota</taxon>
        <taxon>Sar</taxon>
        <taxon>Stramenopiles</taxon>
        <taxon>Bigyra</taxon>
        <taxon>Opalozoa</taxon>
        <taxon>Opalinata</taxon>
        <taxon>Blastocystidae</taxon>
        <taxon>Blastocystis</taxon>
    </lineage>
</organism>
<dbReference type="SUPFAM" id="SSF48019">
    <property type="entry name" value="post-AAA+ oligomerization domain-like"/>
    <property type="match status" value="1"/>
</dbReference>